<evidence type="ECO:0000313" key="2">
    <source>
        <dbReference type="EMBL" id="ETO01995.1"/>
    </source>
</evidence>
<organism evidence="2 3">
    <name type="scientific">Reticulomyxa filosa</name>
    <dbReference type="NCBI Taxonomy" id="46433"/>
    <lineage>
        <taxon>Eukaryota</taxon>
        <taxon>Sar</taxon>
        <taxon>Rhizaria</taxon>
        <taxon>Retaria</taxon>
        <taxon>Foraminifera</taxon>
        <taxon>Monothalamids</taxon>
        <taxon>Reticulomyxidae</taxon>
        <taxon>Reticulomyxa</taxon>
    </lineage>
</organism>
<dbReference type="AlphaFoldDB" id="X6LMP4"/>
<keyword evidence="3" id="KW-1185">Reference proteome</keyword>
<evidence type="ECO:0000313" key="3">
    <source>
        <dbReference type="Proteomes" id="UP000023152"/>
    </source>
</evidence>
<accession>X6LMP4</accession>
<dbReference type="EMBL" id="ASPP01036932">
    <property type="protein sequence ID" value="ETO01995.1"/>
    <property type="molecule type" value="Genomic_DNA"/>
</dbReference>
<comment type="caution">
    <text evidence="2">The sequence shown here is derived from an EMBL/GenBank/DDBJ whole genome shotgun (WGS) entry which is preliminary data.</text>
</comment>
<name>X6LMP4_RETFI</name>
<sequence>MLASLNKERLTEDVEMEQVIQKWISHGNGKATYNNSTSSFTVQDVECIDIGPTKSMEQSLLARNNTDGNTNTTASRSETNVAHVAFADDSNRHDEKTVNLNETKKCEDKYPRMSHENIQSTKPRATSDDPQTSTGRDLQFSNDNFSLLNHQGSTLNLIAGENSKARKQKQKASIKKQNDENNEQLVNQTDKIKSFVDRIQFRNAETITFDTMPSFDINTNTALPNANPTSFMPTFYCSAQCNGIFF</sequence>
<protein>
    <submittedName>
        <fullName evidence="2">Uncharacterized protein</fullName>
    </submittedName>
</protein>
<evidence type="ECO:0000256" key="1">
    <source>
        <dbReference type="SAM" id="MobiDB-lite"/>
    </source>
</evidence>
<dbReference type="Proteomes" id="UP000023152">
    <property type="component" value="Unassembled WGS sequence"/>
</dbReference>
<feature type="compositionally biased region" description="Polar residues" evidence="1">
    <location>
        <begin position="116"/>
        <end position="138"/>
    </location>
</feature>
<reference evidence="2 3" key="1">
    <citation type="journal article" date="2013" name="Curr. Biol.">
        <title>The Genome of the Foraminiferan Reticulomyxa filosa.</title>
        <authorList>
            <person name="Glockner G."/>
            <person name="Hulsmann N."/>
            <person name="Schleicher M."/>
            <person name="Noegel A.A."/>
            <person name="Eichinger L."/>
            <person name="Gallinger C."/>
            <person name="Pawlowski J."/>
            <person name="Sierra R."/>
            <person name="Euteneuer U."/>
            <person name="Pillet L."/>
            <person name="Moustafa A."/>
            <person name="Platzer M."/>
            <person name="Groth M."/>
            <person name="Szafranski K."/>
            <person name="Schliwa M."/>
        </authorList>
    </citation>
    <scope>NUCLEOTIDE SEQUENCE [LARGE SCALE GENOMIC DNA]</scope>
</reference>
<proteinExistence type="predicted"/>
<gene>
    <name evidence="2" type="ORF">RFI_35442</name>
</gene>
<feature type="compositionally biased region" description="Basic and acidic residues" evidence="1">
    <location>
        <begin position="89"/>
        <end position="115"/>
    </location>
</feature>
<feature type="region of interest" description="Disordered" evidence="1">
    <location>
        <begin position="88"/>
        <end position="138"/>
    </location>
</feature>